<reference evidence="6 7" key="1">
    <citation type="submission" date="2018-03" db="EMBL/GenBank/DDBJ databases">
        <authorList>
            <person name="Nguyen K."/>
            <person name="Fouts D."/>
            <person name="Sutton G."/>
        </authorList>
    </citation>
    <scope>NUCLEOTIDE SEQUENCE [LARGE SCALE GENOMIC DNA]</scope>
    <source>
        <strain evidence="6 7">AU14328</strain>
    </source>
</reference>
<dbReference type="Gene3D" id="1.20.1510.10">
    <property type="entry name" value="Cation efflux protein transmembrane domain"/>
    <property type="match status" value="1"/>
</dbReference>
<keyword evidence="4 5" id="KW-0472">Membrane</keyword>
<protein>
    <recommendedName>
        <fullName evidence="8">Cation transporter</fullName>
    </recommendedName>
</protein>
<dbReference type="Proteomes" id="UP000237811">
    <property type="component" value="Unassembled WGS sequence"/>
</dbReference>
<dbReference type="RefSeq" id="WP_105777553.1">
    <property type="nucleotide sequence ID" value="NZ_PVFQ01000024.1"/>
</dbReference>
<organism evidence="6 7">
    <name type="scientific">Burkholderia multivorans</name>
    <dbReference type="NCBI Taxonomy" id="87883"/>
    <lineage>
        <taxon>Bacteria</taxon>
        <taxon>Pseudomonadati</taxon>
        <taxon>Pseudomonadota</taxon>
        <taxon>Betaproteobacteria</taxon>
        <taxon>Burkholderiales</taxon>
        <taxon>Burkholderiaceae</taxon>
        <taxon>Burkholderia</taxon>
        <taxon>Burkholderia cepacia complex</taxon>
    </lineage>
</organism>
<keyword evidence="3 5" id="KW-1133">Transmembrane helix</keyword>
<evidence type="ECO:0000256" key="2">
    <source>
        <dbReference type="ARBA" id="ARBA00022692"/>
    </source>
</evidence>
<name>A0AB37AUC4_9BURK</name>
<accession>A0AB37AUC4</accession>
<dbReference type="GO" id="GO:0016020">
    <property type="term" value="C:membrane"/>
    <property type="evidence" value="ECO:0007669"/>
    <property type="project" value="UniProtKB-SubCell"/>
</dbReference>
<evidence type="ECO:0000256" key="5">
    <source>
        <dbReference type="SAM" id="Phobius"/>
    </source>
</evidence>
<feature type="transmembrane region" description="Helical" evidence="5">
    <location>
        <begin position="16"/>
        <end position="36"/>
    </location>
</feature>
<feature type="transmembrane region" description="Helical" evidence="5">
    <location>
        <begin position="115"/>
        <end position="134"/>
    </location>
</feature>
<evidence type="ECO:0000256" key="4">
    <source>
        <dbReference type="ARBA" id="ARBA00023136"/>
    </source>
</evidence>
<dbReference type="GO" id="GO:0008324">
    <property type="term" value="F:monoatomic cation transmembrane transporter activity"/>
    <property type="evidence" value="ECO:0007669"/>
    <property type="project" value="InterPro"/>
</dbReference>
<evidence type="ECO:0000256" key="3">
    <source>
        <dbReference type="ARBA" id="ARBA00022989"/>
    </source>
</evidence>
<proteinExistence type="predicted"/>
<dbReference type="InterPro" id="IPR027469">
    <property type="entry name" value="Cation_efflux_TMD_sf"/>
</dbReference>
<evidence type="ECO:0000256" key="1">
    <source>
        <dbReference type="ARBA" id="ARBA00004141"/>
    </source>
</evidence>
<dbReference type="SUPFAM" id="SSF161111">
    <property type="entry name" value="Cation efflux protein transmembrane domain-like"/>
    <property type="match status" value="1"/>
</dbReference>
<feature type="transmembrane region" description="Helical" evidence="5">
    <location>
        <begin position="78"/>
        <end position="103"/>
    </location>
</feature>
<keyword evidence="2 5" id="KW-0812">Transmembrane</keyword>
<comment type="subcellular location">
    <subcellularLocation>
        <location evidence="1">Membrane</location>
        <topology evidence="1">Multi-pass membrane protein</topology>
    </subcellularLocation>
</comment>
<gene>
    <name evidence="6" type="ORF">C6P99_19145</name>
</gene>
<evidence type="ECO:0008006" key="8">
    <source>
        <dbReference type="Google" id="ProtNLM"/>
    </source>
</evidence>
<dbReference type="AlphaFoldDB" id="A0AB37AUC4"/>
<sequence length="235" mass="24094">MTTASPQCDTAPPRDAHIGVLAGALLMTLQLGIGWLSRSHAIIADGTHTFIDLIVDCLLYASLHPRARRFMKIRRVRAAWASTALCTLLSAVAGAGFVVQGFASEPARAETLTHGTAAAAPGWAILTALLVLVIRGYAARRLGSAAEAIADTDSGAAGILAAGAWHARIDALSACVAAAGAVGMAAGLGDLDQIATALIGSIMLSTAVLQRNGPVRCGLARLAARVRRRLAAHHA</sequence>
<evidence type="ECO:0000313" key="6">
    <source>
        <dbReference type="EMBL" id="PRE45422.1"/>
    </source>
</evidence>
<evidence type="ECO:0000313" key="7">
    <source>
        <dbReference type="Proteomes" id="UP000237811"/>
    </source>
</evidence>
<dbReference type="EMBL" id="PVFR01000058">
    <property type="protein sequence ID" value="PRE45422.1"/>
    <property type="molecule type" value="Genomic_DNA"/>
</dbReference>
<comment type="caution">
    <text evidence="6">The sequence shown here is derived from an EMBL/GenBank/DDBJ whole genome shotgun (WGS) entry which is preliminary data.</text>
</comment>